<evidence type="ECO:0000313" key="1">
    <source>
        <dbReference type="EMBL" id="SYX83353.1"/>
    </source>
</evidence>
<dbReference type="EMBL" id="LS992241">
    <property type="protein sequence ID" value="SYX83353.1"/>
    <property type="molecule type" value="Genomic_DNA"/>
</dbReference>
<proteinExistence type="predicted"/>
<evidence type="ECO:0000313" key="2">
    <source>
        <dbReference type="Proteomes" id="UP000304148"/>
    </source>
</evidence>
<protein>
    <submittedName>
        <fullName evidence="1">Uncharacterized protein</fullName>
    </submittedName>
</protein>
<reference evidence="2" key="1">
    <citation type="submission" date="2018-08" db="EMBL/GenBank/DDBJ databases">
        <authorList>
            <person name="Chevrot R."/>
        </authorList>
    </citation>
    <scope>NUCLEOTIDE SEQUENCE [LARGE SCALE GENOMIC DNA]</scope>
</reference>
<sequence>MRHCGKNMLNPIKKKVICPTVEYITRIKEENVGWWRNLLSDQGMGRNFKRRFSSNYNSIYKEETRYSQL</sequence>
<accession>A0A383R993</accession>
<gene>
    <name evidence="1" type="ORF">PBLR_11775</name>
</gene>
<name>A0A383R993_PAEAL</name>
<dbReference type="Proteomes" id="UP000304148">
    <property type="component" value="Chromosome"/>
</dbReference>
<dbReference type="AlphaFoldDB" id="A0A383R993"/>
<organism evidence="1 2">
    <name type="scientific">Paenibacillus alvei</name>
    <name type="common">Bacillus alvei</name>
    <dbReference type="NCBI Taxonomy" id="44250"/>
    <lineage>
        <taxon>Bacteria</taxon>
        <taxon>Bacillati</taxon>
        <taxon>Bacillota</taxon>
        <taxon>Bacilli</taxon>
        <taxon>Bacillales</taxon>
        <taxon>Paenibacillaceae</taxon>
        <taxon>Paenibacillus</taxon>
    </lineage>
</organism>